<organism evidence="2 3">
    <name type="scientific">Colletotrichum fructicola (strain Nara gc5)</name>
    <name type="common">Anthracnose fungus</name>
    <name type="synonym">Colletotrichum gloeosporioides (strain Nara gc5)</name>
    <dbReference type="NCBI Taxonomy" id="1213859"/>
    <lineage>
        <taxon>Eukaryota</taxon>
        <taxon>Fungi</taxon>
        <taxon>Dikarya</taxon>
        <taxon>Ascomycota</taxon>
        <taxon>Pezizomycotina</taxon>
        <taxon>Sordariomycetes</taxon>
        <taxon>Hypocreomycetidae</taxon>
        <taxon>Glomerellales</taxon>
        <taxon>Glomerellaceae</taxon>
        <taxon>Colletotrichum</taxon>
        <taxon>Colletotrichum gloeosporioides species complex</taxon>
    </lineage>
</organism>
<sequence>MQPSGPELWVCVVTEVAVQEIVVIGCWRRHSSPSRCPDTRCRFLHTIPACDPASPHHDPRSTGSSVVPRYVSVGDLHSRRFPSPPSLIPHTRNDHLPPPEFTSTPGQPQASSRNFTKIP</sequence>
<evidence type="ECO:0000256" key="1">
    <source>
        <dbReference type="SAM" id="MobiDB-lite"/>
    </source>
</evidence>
<dbReference type="InParanoid" id="A0A7J6ID84"/>
<dbReference type="AlphaFoldDB" id="A0A7J6ID84"/>
<dbReference type="Proteomes" id="UP000011096">
    <property type="component" value="Unassembled WGS sequence"/>
</dbReference>
<evidence type="ECO:0000313" key="3">
    <source>
        <dbReference type="Proteomes" id="UP000011096"/>
    </source>
</evidence>
<evidence type="ECO:0000313" key="2">
    <source>
        <dbReference type="EMBL" id="KAF4473673.1"/>
    </source>
</evidence>
<accession>A0A7J6ID84</accession>
<comment type="caution">
    <text evidence="2">The sequence shown here is derived from an EMBL/GenBank/DDBJ whole genome shotgun (WGS) entry which is preliminary data.</text>
</comment>
<gene>
    <name evidence="2" type="ORF">CGGC5_v017284</name>
</gene>
<proteinExistence type="predicted"/>
<dbReference type="GeneID" id="43611818"/>
<feature type="compositionally biased region" description="Polar residues" evidence="1">
    <location>
        <begin position="101"/>
        <end position="119"/>
    </location>
</feature>
<reference evidence="2 3" key="2">
    <citation type="submission" date="2020-04" db="EMBL/GenBank/DDBJ databases">
        <title>Genome sequencing and assembly of multiple isolates from the Colletotrichum gloeosporioides species complex.</title>
        <authorList>
            <person name="Gan P."/>
            <person name="Shirasu K."/>
        </authorList>
    </citation>
    <scope>NUCLEOTIDE SEQUENCE [LARGE SCALE GENOMIC DNA]</scope>
    <source>
        <strain evidence="2 3">Nara gc5</strain>
    </source>
</reference>
<name>A0A7J6ID84_COLFN</name>
<evidence type="ECO:0008006" key="4">
    <source>
        <dbReference type="Google" id="ProtNLM"/>
    </source>
</evidence>
<protein>
    <recommendedName>
        <fullName evidence="4">C3H1-type domain-containing protein</fullName>
    </recommendedName>
</protein>
<feature type="region of interest" description="Disordered" evidence="1">
    <location>
        <begin position="76"/>
        <end position="119"/>
    </location>
</feature>
<dbReference type="RefSeq" id="XP_066006730.1">
    <property type="nucleotide sequence ID" value="XM_066153880.1"/>
</dbReference>
<keyword evidence="3" id="KW-1185">Reference proteome</keyword>
<dbReference type="EMBL" id="ANPB02000012">
    <property type="protein sequence ID" value="KAF4473673.1"/>
    <property type="molecule type" value="Genomic_DNA"/>
</dbReference>
<reference evidence="2 3" key="1">
    <citation type="submission" date="2012-08" db="EMBL/GenBank/DDBJ databases">
        <authorList>
            <person name="Gan P.H.P."/>
            <person name="Ikeda K."/>
            <person name="Irieda H."/>
            <person name="Narusaka M."/>
            <person name="O'Connell R.J."/>
            <person name="Narusaka Y."/>
            <person name="Takano Y."/>
            <person name="Kubo Y."/>
            <person name="Shirasu K."/>
        </authorList>
    </citation>
    <scope>NUCLEOTIDE SEQUENCE [LARGE SCALE GENOMIC DNA]</scope>
    <source>
        <strain evidence="2 3">Nara gc5</strain>
    </source>
</reference>